<protein>
    <submittedName>
        <fullName evidence="5">CopY/TcrY family copper transport repressor</fullName>
    </submittedName>
</protein>
<reference evidence="5 6" key="1">
    <citation type="submission" date="2019-01" db="EMBL/GenBank/DDBJ databases">
        <title>Vagococcus silagei sp. nov. isolated from brewer's grain.</title>
        <authorList>
            <person name="Guu J.-R."/>
        </authorList>
    </citation>
    <scope>NUCLEOTIDE SEQUENCE [LARGE SCALE GENOMIC DNA]</scope>
    <source>
        <strain evidence="5 6">2B-2</strain>
    </source>
</reference>
<keyword evidence="4" id="KW-0804">Transcription</keyword>
<evidence type="ECO:0000256" key="2">
    <source>
        <dbReference type="ARBA" id="ARBA00023015"/>
    </source>
</evidence>
<keyword evidence="6" id="KW-1185">Reference proteome</keyword>
<evidence type="ECO:0000256" key="4">
    <source>
        <dbReference type="ARBA" id="ARBA00023163"/>
    </source>
</evidence>
<organism evidence="5 6">
    <name type="scientific">Vagococcus silagei</name>
    <dbReference type="NCBI Taxonomy" id="2508885"/>
    <lineage>
        <taxon>Bacteria</taxon>
        <taxon>Bacillati</taxon>
        <taxon>Bacillota</taxon>
        <taxon>Bacilli</taxon>
        <taxon>Lactobacillales</taxon>
        <taxon>Enterococcaceae</taxon>
        <taxon>Vagococcus</taxon>
    </lineage>
</organism>
<dbReference type="InterPro" id="IPR036390">
    <property type="entry name" value="WH_DNA-bd_sf"/>
</dbReference>
<name>A0A4S3B4W2_9ENTE</name>
<sequence length="148" mass="17192">MSKSVEVITDAEWEIMRVIWTQDETTSREIIDVLTDKMEWKPSTIKTLITRLVNKKYVESKKDGKHFIYSPLVSEEEMIEFETKQLFKKTCNTKVGEVLSLIVEEQELSQADIEQLSAILAEKKKKAPKTLECHCLKGQCRCHKEEAQ</sequence>
<keyword evidence="2" id="KW-0805">Transcription regulation</keyword>
<evidence type="ECO:0000313" key="6">
    <source>
        <dbReference type="Proteomes" id="UP000310506"/>
    </source>
</evidence>
<dbReference type="GO" id="GO:0045892">
    <property type="term" value="P:negative regulation of DNA-templated transcription"/>
    <property type="evidence" value="ECO:0007669"/>
    <property type="project" value="InterPro"/>
</dbReference>
<dbReference type="InterPro" id="IPR036388">
    <property type="entry name" value="WH-like_DNA-bd_sf"/>
</dbReference>
<dbReference type="AlphaFoldDB" id="A0A4S3B4W2"/>
<dbReference type="InterPro" id="IPR014071">
    <property type="entry name" value="Cu_transp_CopY/TcrY"/>
</dbReference>
<evidence type="ECO:0000256" key="3">
    <source>
        <dbReference type="ARBA" id="ARBA00023125"/>
    </source>
</evidence>
<dbReference type="RefSeq" id="WP_136137400.1">
    <property type="nucleotide sequence ID" value="NZ_SDGV01000019.1"/>
</dbReference>
<dbReference type="SUPFAM" id="SSF46785">
    <property type="entry name" value="Winged helix' DNA-binding domain"/>
    <property type="match status" value="1"/>
</dbReference>
<gene>
    <name evidence="5" type="ORF">ESZ54_09255</name>
</gene>
<proteinExistence type="inferred from homology"/>
<dbReference type="Gene3D" id="1.10.4040.10">
    <property type="entry name" value="Penicillinase repressor domain"/>
    <property type="match status" value="1"/>
</dbReference>
<dbReference type="OrthoDB" id="1849040at2"/>
<dbReference type="EMBL" id="SDGV01000019">
    <property type="protein sequence ID" value="THB60643.1"/>
    <property type="molecule type" value="Genomic_DNA"/>
</dbReference>
<dbReference type="PIRSF" id="PIRSF019455">
    <property type="entry name" value="CopR_AtkY"/>
    <property type="match status" value="1"/>
</dbReference>
<dbReference type="InterPro" id="IPR005650">
    <property type="entry name" value="BlaI_family"/>
</dbReference>
<dbReference type="Proteomes" id="UP000310506">
    <property type="component" value="Unassembled WGS sequence"/>
</dbReference>
<dbReference type="NCBIfam" id="TIGR02698">
    <property type="entry name" value="CopY_TcrY"/>
    <property type="match status" value="1"/>
</dbReference>
<comment type="similarity">
    <text evidence="1">Belongs to the BlaI transcriptional regulatory family.</text>
</comment>
<evidence type="ECO:0000256" key="1">
    <source>
        <dbReference type="ARBA" id="ARBA00011046"/>
    </source>
</evidence>
<dbReference type="Pfam" id="PF03965">
    <property type="entry name" value="Penicillinase_R"/>
    <property type="match status" value="1"/>
</dbReference>
<accession>A0A4S3B4W2</accession>
<dbReference type="GO" id="GO:0003677">
    <property type="term" value="F:DNA binding"/>
    <property type="evidence" value="ECO:0007669"/>
    <property type="project" value="UniProtKB-KW"/>
</dbReference>
<comment type="caution">
    <text evidence="5">The sequence shown here is derived from an EMBL/GenBank/DDBJ whole genome shotgun (WGS) entry which is preliminary data.</text>
</comment>
<keyword evidence="3" id="KW-0238">DNA-binding</keyword>
<evidence type="ECO:0000313" key="5">
    <source>
        <dbReference type="EMBL" id="THB60643.1"/>
    </source>
</evidence>
<dbReference type="Gene3D" id="1.10.10.10">
    <property type="entry name" value="Winged helix-like DNA-binding domain superfamily/Winged helix DNA-binding domain"/>
    <property type="match status" value="1"/>
</dbReference>